<proteinExistence type="predicted"/>
<comment type="caution">
    <text evidence="1">The sequence shown here is derived from an EMBL/GenBank/DDBJ whole genome shotgun (WGS) entry which is preliminary data.</text>
</comment>
<organism evidence="1 2">
    <name type="scientific">Candidatus Brocadia sinica JPN1</name>
    <dbReference type="NCBI Taxonomy" id="1197129"/>
    <lineage>
        <taxon>Bacteria</taxon>
        <taxon>Pseudomonadati</taxon>
        <taxon>Planctomycetota</taxon>
        <taxon>Candidatus Brocadiia</taxon>
        <taxon>Candidatus Brocadiales</taxon>
        <taxon>Candidatus Brocadiaceae</taxon>
        <taxon>Candidatus Brocadia</taxon>
    </lineage>
</organism>
<keyword evidence="2" id="KW-1185">Reference proteome</keyword>
<dbReference type="Proteomes" id="UP000032309">
    <property type="component" value="Unassembled WGS sequence"/>
</dbReference>
<evidence type="ECO:0000313" key="1">
    <source>
        <dbReference type="EMBL" id="GAN32646.1"/>
    </source>
</evidence>
<gene>
    <name evidence="1" type="ORF">BROSI_A1161</name>
</gene>
<accession>A0ABQ0JVC9</accession>
<sequence length="76" mass="8832">MDWIFLQDTKLYAKQEYVQSVENQEDWRLDSGVGVRHNLTKSIALSFEILNQYDNTPLEGNQKDDITMIGSVGYNF</sequence>
<dbReference type="Pfam" id="PF04338">
    <property type="entry name" value="DUF481"/>
    <property type="match status" value="1"/>
</dbReference>
<name>A0ABQ0JVC9_9BACT</name>
<dbReference type="InterPro" id="IPR007433">
    <property type="entry name" value="DUF481"/>
</dbReference>
<evidence type="ECO:0000313" key="2">
    <source>
        <dbReference type="Proteomes" id="UP000032309"/>
    </source>
</evidence>
<dbReference type="EMBL" id="BAFN01000001">
    <property type="protein sequence ID" value="GAN32646.1"/>
    <property type="molecule type" value="Genomic_DNA"/>
</dbReference>
<reference evidence="2" key="1">
    <citation type="journal article" date="2015" name="Genome Announc.">
        <title>Draft Genome Sequence of an Anaerobic Ammonium-Oxidizing Bacterium, "Candidatus Brocadia sinica".</title>
        <authorList>
            <person name="Oshiki M."/>
            <person name="Shinyako-Hata K."/>
            <person name="Satoh H."/>
            <person name="Okabe S."/>
        </authorList>
    </citation>
    <scope>NUCLEOTIDE SEQUENCE [LARGE SCALE GENOMIC DNA]</scope>
    <source>
        <strain evidence="2">JPN1</strain>
    </source>
</reference>
<protein>
    <submittedName>
        <fullName evidence="1">Alanine racemase</fullName>
    </submittedName>
</protein>